<evidence type="ECO:0000313" key="2">
    <source>
        <dbReference type="Proteomes" id="UP000198211"/>
    </source>
</evidence>
<dbReference type="Proteomes" id="UP000198211">
    <property type="component" value="Unassembled WGS sequence"/>
</dbReference>
<organism evidence="1 2">
    <name type="scientific">Phytophthora megakarya</name>
    <dbReference type="NCBI Taxonomy" id="4795"/>
    <lineage>
        <taxon>Eukaryota</taxon>
        <taxon>Sar</taxon>
        <taxon>Stramenopiles</taxon>
        <taxon>Oomycota</taxon>
        <taxon>Peronosporomycetes</taxon>
        <taxon>Peronosporales</taxon>
        <taxon>Peronosporaceae</taxon>
        <taxon>Phytophthora</taxon>
    </lineage>
</organism>
<protein>
    <submittedName>
        <fullName evidence="1">Uncharacterized protein</fullName>
    </submittedName>
</protein>
<proteinExistence type="predicted"/>
<comment type="caution">
    <text evidence="1">The sequence shown here is derived from an EMBL/GenBank/DDBJ whole genome shotgun (WGS) entry which is preliminary data.</text>
</comment>
<dbReference type="OrthoDB" id="125496at2759"/>
<keyword evidence="2" id="KW-1185">Reference proteome</keyword>
<accession>A0A225WNS5</accession>
<dbReference type="AlphaFoldDB" id="A0A225WNS5"/>
<reference evidence="2" key="1">
    <citation type="submission" date="2017-03" db="EMBL/GenBank/DDBJ databases">
        <title>Phytopthora megakarya and P. palmivora, two closely related causual agents of cacao black pod achieved similar genome size and gene model numbers by different mechanisms.</title>
        <authorList>
            <person name="Ali S."/>
            <person name="Shao J."/>
            <person name="Larry D.J."/>
            <person name="Kronmiller B."/>
            <person name="Shen D."/>
            <person name="Strem M.D."/>
            <person name="Melnick R.L."/>
            <person name="Guiltinan M.J."/>
            <person name="Tyler B.M."/>
            <person name="Meinhardt L.W."/>
            <person name="Bailey B.A."/>
        </authorList>
    </citation>
    <scope>NUCLEOTIDE SEQUENCE [LARGE SCALE GENOMIC DNA]</scope>
    <source>
        <strain evidence="2">zdho120</strain>
    </source>
</reference>
<gene>
    <name evidence="1" type="ORF">PHMEG_0006600</name>
</gene>
<dbReference type="EMBL" id="NBNE01000475">
    <property type="protein sequence ID" value="OWZ19194.1"/>
    <property type="molecule type" value="Genomic_DNA"/>
</dbReference>
<sequence>METLERRIIKYYCSKFNQFANTITTLRSDKEHVCDYLNRLYGYAPNAGVPFENGGREAKDHVEHFLITSDDRGLDERL</sequence>
<name>A0A225WNS5_9STRA</name>
<evidence type="ECO:0000313" key="1">
    <source>
        <dbReference type="EMBL" id="OWZ19194.1"/>
    </source>
</evidence>